<name>A0A1B0ZJE5_9MICO</name>
<evidence type="ECO:0000256" key="1">
    <source>
        <dbReference type="SAM" id="Phobius"/>
    </source>
</evidence>
<organism evidence="2 3">
    <name type="scientific">Dermabacter vaginalis</name>
    <dbReference type="NCBI Taxonomy" id="1630135"/>
    <lineage>
        <taxon>Bacteria</taxon>
        <taxon>Bacillati</taxon>
        <taxon>Actinomycetota</taxon>
        <taxon>Actinomycetes</taxon>
        <taxon>Micrococcales</taxon>
        <taxon>Dermabacteraceae</taxon>
        <taxon>Dermabacter</taxon>
    </lineage>
</organism>
<keyword evidence="1" id="KW-0472">Membrane</keyword>
<dbReference type="Proteomes" id="UP000092596">
    <property type="component" value="Chromosome"/>
</dbReference>
<dbReference type="STRING" id="1630135.DAD186_14580"/>
<feature type="transmembrane region" description="Helical" evidence="1">
    <location>
        <begin position="66"/>
        <end position="87"/>
    </location>
</feature>
<dbReference type="RefSeq" id="WP_065248079.1">
    <property type="nucleotide sequence ID" value="NZ_CP012117.1"/>
</dbReference>
<evidence type="ECO:0000313" key="3">
    <source>
        <dbReference type="Proteomes" id="UP000092596"/>
    </source>
</evidence>
<evidence type="ECO:0008006" key="4">
    <source>
        <dbReference type="Google" id="ProtNLM"/>
    </source>
</evidence>
<accession>A0A1B0ZJE5</accession>
<dbReference type="KEGG" id="dva:DAD186_14580"/>
<sequence length="104" mass="11289">MGKKKESLEDMKGEALRRQDNLAADIDELLDRINPVNAIQRWKNEATDSAKSFFVADSGAVKPAPVAGLIGGALGLLAITAGAIVLVTRTPKDGDYFDRDYRQK</sequence>
<dbReference type="AlphaFoldDB" id="A0A1B0ZJE5"/>
<proteinExistence type="predicted"/>
<keyword evidence="1" id="KW-1133">Transmembrane helix</keyword>
<evidence type="ECO:0000313" key="2">
    <source>
        <dbReference type="EMBL" id="ANP28008.1"/>
    </source>
</evidence>
<gene>
    <name evidence="2" type="ORF">DAD186_14580</name>
</gene>
<protein>
    <recommendedName>
        <fullName evidence="4">DUF3618 domain-containing protein</fullName>
    </recommendedName>
</protein>
<reference evidence="2 3" key="1">
    <citation type="submission" date="2015-06" db="EMBL/GenBank/DDBJ databases">
        <title>Investigation of pathophysiology for high-risk pregnancy and development of treatment modality based on it.</title>
        <authorList>
            <person name="Kim B.-C."/>
            <person name="Lim S."/>
        </authorList>
    </citation>
    <scope>NUCLEOTIDE SEQUENCE [LARGE SCALE GENOMIC DNA]</scope>
    <source>
        <strain evidence="2 3">AD1-86</strain>
    </source>
</reference>
<keyword evidence="1" id="KW-0812">Transmembrane</keyword>
<dbReference type="PATRIC" id="fig|1630135.4.peg.1460"/>
<dbReference type="EMBL" id="CP012117">
    <property type="protein sequence ID" value="ANP28008.1"/>
    <property type="molecule type" value="Genomic_DNA"/>
</dbReference>